<organism evidence="3 4">
    <name type="scientific">Dictyobacter aurantiacus</name>
    <dbReference type="NCBI Taxonomy" id="1936993"/>
    <lineage>
        <taxon>Bacteria</taxon>
        <taxon>Bacillati</taxon>
        <taxon>Chloroflexota</taxon>
        <taxon>Ktedonobacteria</taxon>
        <taxon>Ktedonobacterales</taxon>
        <taxon>Dictyobacteraceae</taxon>
        <taxon>Dictyobacter</taxon>
    </lineage>
</organism>
<feature type="domain" description="Transglycosylase SLT" evidence="2">
    <location>
        <begin position="72"/>
        <end position="152"/>
    </location>
</feature>
<keyword evidence="4" id="KW-1185">Reference proteome</keyword>
<dbReference type="Gene3D" id="1.10.530.10">
    <property type="match status" value="1"/>
</dbReference>
<dbReference type="InterPro" id="IPR043992">
    <property type="entry name" value="SLT_3"/>
</dbReference>
<sequence>MISSKYTGETMNNTHKNTMNTTPKIRSFKQRLLGIALAVMFAFTLAGTFMGMQATTTHAATNETYLASIIRGVFGQYSDQAMRIAQCESTMNPNARNSMAIGGSYASGLFQILYPSTWNGTSQAGKSPFDPQANARAAYELFKNDGFRWTQWQCKA</sequence>
<dbReference type="AlphaFoldDB" id="A0A401ZPE1"/>
<protein>
    <recommendedName>
        <fullName evidence="2">Transglycosylase SLT domain-containing protein</fullName>
    </recommendedName>
</protein>
<evidence type="ECO:0000256" key="1">
    <source>
        <dbReference type="SAM" id="MobiDB-lite"/>
    </source>
</evidence>
<feature type="region of interest" description="Disordered" evidence="1">
    <location>
        <begin position="1"/>
        <end position="23"/>
    </location>
</feature>
<accession>A0A401ZPE1</accession>
<feature type="compositionally biased region" description="Low complexity" evidence="1">
    <location>
        <begin position="10"/>
        <end position="22"/>
    </location>
</feature>
<gene>
    <name evidence="3" type="ORF">KDAU_60780</name>
</gene>
<evidence type="ECO:0000313" key="4">
    <source>
        <dbReference type="Proteomes" id="UP000287224"/>
    </source>
</evidence>
<dbReference type="EMBL" id="BIFQ01000002">
    <property type="protein sequence ID" value="GCE08749.1"/>
    <property type="molecule type" value="Genomic_DNA"/>
</dbReference>
<dbReference type="SUPFAM" id="SSF53955">
    <property type="entry name" value="Lysozyme-like"/>
    <property type="match status" value="1"/>
</dbReference>
<dbReference type="InterPro" id="IPR023346">
    <property type="entry name" value="Lysozyme-like_dom_sf"/>
</dbReference>
<proteinExistence type="predicted"/>
<dbReference type="Proteomes" id="UP000287224">
    <property type="component" value="Unassembled WGS sequence"/>
</dbReference>
<comment type="caution">
    <text evidence="3">The sequence shown here is derived from an EMBL/GenBank/DDBJ whole genome shotgun (WGS) entry which is preliminary data.</text>
</comment>
<evidence type="ECO:0000259" key="2">
    <source>
        <dbReference type="Pfam" id="PF18896"/>
    </source>
</evidence>
<reference evidence="4" key="1">
    <citation type="submission" date="2018-12" db="EMBL/GenBank/DDBJ databases">
        <title>Tengunoibacter tsumagoiensis gen. nov., sp. nov., Dictyobacter kobayashii sp. nov., D. alpinus sp. nov., and D. joshuensis sp. nov. and description of Dictyobacteraceae fam. nov. within the order Ktedonobacterales isolated from Tengu-no-mugimeshi.</title>
        <authorList>
            <person name="Wang C.M."/>
            <person name="Zheng Y."/>
            <person name="Sakai Y."/>
            <person name="Toyoda A."/>
            <person name="Minakuchi Y."/>
            <person name="Abe K."/>
            <person name="Yokota A."/>
            <person name="Yabe S."/>
        </authorList>
    </citation>
    <scope>NUCLEOTIDE SEQUENCE [LARGE SCALE GENOMIC DNA]</scope>
    <source>
        <strain evidence="4">S-27</strain>
    </source>
</reference>
<name>A0A401ZPE1_9CHLR</name>
<evidence type="ECO:0000313" key="3">
    <source>
        <dbReference type="EMBL" id="GCE08749.1"/>
    </source>
</evidence>
<dbReference type="Pfam" id="PF18896">
    <property type="entry name" value="SLT_3"/>
    <property type="match status" value="1"/>
</dbReference>